<proteinExistence type="predicted"/>
<feature type="chain" id="PRO_5016649502" evidence="1">
    <location>
        <begin position="25"/>
        <end position="183"/>
    </location>
</feature>
<evidence type="ECO:0000313" key="2">
    <source>
        <dbReference type="EMBL" id="AXE20470.1"/>
    </source>
</evidence>
<sequence>MQRRSAIRNLTMAVGGLMSLPTWASGWTPESIGKVSTLSFSEEGTLAEIVETIIPETTTPGAKSLKVHQFAMRMINDCYGEAAQKGLKDGLATTDIASKLAHGKVFAEIEPAQRLELLKKLANSPDVATKQFVNMIKGLTIQGYQNSEYVMVNIQKYNMAPGFYHGCVPIAKAQGKMEKKTDR</sequence>
<feature type="signal peptide" evidence="1">
    <location>
        <begin position="1"/>
        <end position="24"/>
    </location>
</feature>
<dbReference type="EMBL" id="CP030850">
    <property type="protein sequence ID" value="AXE20470.1"/>
    <property type="molecule type" value="Genomic_DNA"/>
</dbReference>
<dbReference type="RefSeq" id="WP_114069233.1">
    <property type="nucleotide sequence ID" value="NZ_CP030850.1"/>
</dbReference>
<dbReference type="InterPro" id="IPR027056">
    <property type="entry name" value="Gluconate_2DH_su3"/>
</dbReference>
<protein>
    <submittedName>
        <fullName evidence="2">Gluconate 2-dehydrogenase subunit 3 family protein</fullName>
    </submittedName>
</protein>
<gene>
    <name evidence="2" type="ORF">DR864_23385</name>
</gene>
<evidence type="ECO:0000313" key="3">
    <source>
        <dbReference type="Proteomes" id="UP000251993"/>
    </source>
</evidence>
<organism evidence="2 3">
    <name type="scientific">Runella rosea</name>
    <dbReference type="NCBI Taxonomy" id="2259595"/>
    <lineage>
        <taxon>Bacteria</taxon>
        <taxon>Pseudomonadati</taxon>
        <taxon>Bacteroidota</taxon>
        <taxon>Cytophagia</taxon>
        <taxon>Cytophagales</taxon>
        <taxon>Spirosomataceae</taxon>
        <taxon>Runella</taxon>
    </lineage>
</organism>
<dbReference type="Pfam" id="PF13618">
    <property type="entry name" value="Gluconate_2-dh3"/>
    <property type="match status" value="1"/>
</dbReference>
<dbReference type="OrthoDB" id="6385145at2"/>
<reference evidence="2 3" key="1">
    <citation type="submission" date="2018-07" db="EMBL/GenBank/DDBJ databases">
        <title>Genome sequencing of Runella.</title>
        <authorList>
            <person name="Baek M.-G."/>
            <person name="Yi H."/>
        </authorList>
    </citation>
    <scope>NUCLEOTIDE SEQUENCE [LARGE SCALE GENOMIC DNA]</scope>
    <source>
        <strain evidence="2 3">HYN0085</strain>
    </source>
</reference>
<accession>A0A344TP99</accession>
<dbReference type="KEGG" id="run:DR864_23385"/>
<keyword evidence="3" id="KW-1185">Reference proteome</keyword>
<dbReference type="AlphaFoldDB" id="A0A344TP99"/>
<name>A0A344TP99_9BACT</name>
<evidence type="ECO:0000256" key="1">
    <source>
        <dbReference type="SAM" id="SignalP"/>
    </source>
</evidence>
<keyword evidence="1" id="KW-0732">Signal</keyword>
<dbReference type="Proteomes" id="UP000251993">
    <property type="component" value="Chromosome"/>
</dbReference>